<dbReference type="Gene3D" id="3.50.50.60">
    <property type="entry name" value="FAD/NAD(P)-binding domain"/>
    <property type="match status" value="1"/>
</dbReference>
<dbReference type="EMBL" id="BAABGP010000003">
    <property type="protein sequence ID" value="GAA4479032.1"/>
    <property type="molecule type" value="Genomic_DNA"/>
</dbReference>
<evidence type="ECO:0000256" key="3">
    <source>
        <dbReference type="ARBA" id="ARBA00022630"/>
    </source>
</evidence>
<dbReference type="PANTHER" id="PTHR13847">
    <property type="entry name" value="SARCOSINE DEHYDROGENASE-RELATED"/>
    <property type="match status" value="1"/>
</dbReference>
<proteinExistence type="inferred from homology"/>
<keyword evidence="7" id="KW-1185">Reference proteome</keyword>
<dbReference type="InterPro" id="IPR006076">
    <property type="entry name" value="FAD-dep_OxRdtase"/>
</dbReference>
<dbReference type="PANTHER" id="PTHR13847:SF286">
    <property type="entry name" value="D-AMINO ACID DEHYDROGENASE"/>
    <property type="match status" value="1"/>
</dbReference>
<dbReference type="InterPro" id="IPR036188">
    <property type="entry name" value="FAD/NAD-bd_sf"/>
</dbReference>
<dbReference type="Pfam" id="PF01266">
    <property type="entry name" value="DAO"/>
    <property type="match status" value="1"/>
</dbReference>
<feature type="domain" description="FAD dependent oxidoreductase" evidence="5">
    <location>
        <begin position="12"/>
        <end position="373"/>
    </location>
</feature>
<evidence type="ECO:0000256" key="4">
    <source>
        <dbReference type="ARBA" id="ARBA00023002"/>
    </source>
</evidence>
<evidence type="ECO:0000259" key="5">
    <source>
        <dbReference type="Pfam" id="PF01266"/>
    </source>
</evidence>
<evidence type="ECO:0000256" key="1">
    <source>
        <dbReference type="ARBA" id="ARBA00001974"/>
    </source>
</evidence>
<sequence length="402" mass="42673">MSRGDGIADRFDVAVVGSGIVGLGAAYAAVRRGLRVVVVDRTERPVGSTIRNFGHLCIGAQEGLARGYGETSRGIWLRLAAEAGFWVRASGTLVVSREHDELALLDEATAVDATSGAAGAGIRLLGPSEVTALAPVRAEIVRGGALVDGDLQVNPREAGAAIVRHLVELGVEFRFRTAVTGVATGVVYTTRGDIVATDVVVAVNHDLDQLLPEVAERAGMVRCALDMMRVAVDLPAPLHAPVLTGWSLVRYRRFAALGTAKPLRERLHTRHPDLAALDLNQMYTQLPDGTLLLGDSHRKAVQPDPFQSEAAFDAFLTGAQELFDIRRVRVLERWQGVYASAAEEFLIEEPEPGVLVLAVTTGIGMTTGLGLAETETTRVFGWGSDIASTSATVGGIAQEENA</sequence>
<dbReference type="RefSeq" id="WP_345183791.1">
    <property type="nucleotide sequence ID" value="NZ_BAABGP010000003.1"/>
</dbReference>
<protein>
    <submittedName>
        <fullName evidence="6">TIGR03364 family FAD-dependent oxidoreductase</fullName>
    </submittedName>
</protein>
<evidence type="ECO:0000256" key="2">
    <source>
        <dbReference type="ARBA" id="ARBA00009410"/>
    </source>
</evidence>
<name>A0ABP8P395_9MICO</name>
<organism evidence="6 7">
    <name type="scientific">Microbacterium panaciterrae</name>
    <dbReference type="NCBI Taxonomy" id="985759"/>
    <lineage>
        <taxon>Bacteria</taxon>
        <taxon>Bacillati</taxon>
        <taxon>Actinomycetota</taxon>
        <taxon>Actinomycetes</taxon>
        <taxon>Micrococcales</taxon>
        <taxon>Microbacteriaceae</taxon>
        <taxon>Microbacterium</taxon>
    </lineage>
</organism>
<gene>
    <name evidence="6" type="ORF">GCM10023171_03950</name>
</gene>
<comment type="caution">
    <text evidence="6">The sequence shown here is derived from an EMBL/GenBank/DDBJ whole genome shotgun (WGS) entry which is preliminary data.</text>
</comment>
<accession>A0ABP8P395</accession>
<dbReference type="Gene3D" id="3.30.9.10">
    <property type="entry name" value="D-Amino Acid Oxidase, subunit A, domain 2"/>
    <property type="match status" value="1"/>
</dbReference>
<dbReference type="SUPFAM" id="SSF51905">
    <property type="entry name" value="FAD/NAD(P)-binding domain"/>
    <property type="match status" value="1"/>
</dbReference>
<dbReference type="Proteomes" id="UP001500731">
    <property type="component" value="Unassembled WGS sequence"/>
</dbReference>
<comment type="similarity">
    <text evidence="2">Belongs to the DadA oxidoreductase family.</text>
</comment>
<dbReference type="InterPro" id="IPR017741">
    <property type="entry name" value="FAD-dependent_OxRdtase_HpnW"/>
</dbReference>
<reference evidence="7" key="1">
    <citation type="journal article" date="2019" name="Int. J. Syst. Evol. Microbiol.">
        <title>The Global Catalogue of Microorganisms (GCM) 10K type strain sequencing project: providing services to taxonomists for standard genome sequencing and annotation.</title>
        <authorList>
            <consortium name="The Broad Institute Genomics Platform"/>
            <consortium name="The Broad Institute Genome Sequencing Center for Infectious Disease"/>
            <person name="Wu L."/>
            <person name="Ma J."/>
        </authorList>
    </citation>
    <scope>NUCLEOTIDE SEQUENCE [LARGE SCALE GENOMIC DNA]</scope>
    <source>
        <strain evidence="7">JCM 17839</strain>
    </source>
</reference>
<dbReference type="NCBIfam" id="TIGR03364">
    <property type="entry name" value="HpnW_proposed"/>
    <property type="match status" value="1"/>
</dbReference>
<comment type="cofactor">
    <cofactor evidence="1">
        <name>FAD</name>
        <dbReference type="ChEBI" id="CHEBI:57692"/>
    </cofactor>
</comment>
<evidence type="ECO:0000313" key="7">
    <source>
        <dbReference type="Proteomes" id="UP001500731"/>
    </source>
</evidence>
<keyword evidence="3" id="KW-0285">Flavoprotein</keyword>
<evidence type="ECO:0000313" key="6">
    <source>
        <dbReference type="EMBL" id="GAA4479032.1"/>
    </source>
</evidence>
<keyword evidence="4" id="KW-0560">Oxidoreductase</keyword>